<comment type="caution">
    <text evidence="4">Lacks conserved residue(s) required for the propagation of feature annotation.</text>
</comment>
<dbReference type="GO" id="GO:0008999">
    <property type="term" value="F:protein-N-terminal-alanine acetyltransferase activity"/>
    <property type="evidence" value="ECO:0007669"/>
    <property type="project" value="TreeGrafter"/>
</dbReference>
<dbReference type="PANTHER" id="PTHR43617">
    <property type="entry name" value="L-AMINO ACID N-ACETYLTRANSFERASE"/>
    <property type="match status" value="1"/>
</dbReference>
<dbReference type="EC" id="2.3.1.189" evidence="4"/>
<comment type="subunit">
    <text evidence="4">Monomer.</text>
</comment>
<feature type="binding site" evidence="4">
    <location>
        <position position="176"/>
    </location>
    <ligand>
        <name>1D-myo-inositol 2-(L-cysteinylamino)-2-deoxy-alpha-D-glucopyranoside</name>
        <dbReference type="ChEBI" id="CHEBI:58887"/>
    </ligand>
</feature>
<comment type="similarity">
    <text evidence="4">Belongs to the acetyltransferase family. MshD subfamily.</text>
</comment>
<dbReference type="InterPro" id="IPR000182">
    <property type="entry name" value="GNAT_dom"/>
</dbReference>
<dbReference type="OrthoDB" id="3208058at2"/>
<comment type="caution">
    <text evidence="6">The sequence shown here is derived from an EMBL/GenBank/DDBJ whole genome shotgun (WGS) entry which is preliminary data.</text>
</comment>
<feature type="binding site" evidence="4">
    <location>
        <begin position="71"/>
        <end position="73"/>
    </location>
    <ligand>
        <name>acetyl-CoA</name>
        <dbReference type="ChEBI" id="CHEBI:57288"/>
        <label>1</label>
    </ligand>
</feature>
<dbReference type="PROSITE" id="PS51186">
    <property type="entry name" value="GNAT"/>
    <property type="match status" value="2"/>
</dbReference>
<dbReference type="Pfam" id="PF13508">
    <property type="entry name" value="Acetyltransf_7"/>
    <property type="match status" value="1"/>
</dbReference>
<name>A0A0N8VZ69_9CORY</name>
<feature type="binding site" evidence="4">
    <location>
        <begin position="268"/>
        <end position="273"/>
    </location>
    <ligand>
        <name>acetyl-CoA</name>
        <dbReference type="ChEBI" id="CHEBI:57288"/>
        <label>2</label>
    </ligand>
</feature>
<dbReference type="NCBIfam" id="TIGR03448">
    <property type="entry name" value="mycothiol_MshD"/>
    <property type="match status" value="1"/>
</dbReference>
<proteinExistence type="inferred from homology"/>
<dbReference type="AlphaFoldDB" id="A0A0N8VZ69"/>
<reference evidence="6 7" key="1">
    <citation type="submission" date="2015-10" db="EMBL/GenBank/DDBJ databases">
        <title>Corynebacteirum lowii and Corynebacterium oculi species nova, derived from human clinical disease and and emended description of Corynebacterium mastiditis.</title>
        <authorList>
            <person name="Bernard K."/>
            <person name="Pacheco A.L."/>
            <person name="Mcdougall C."/>
            <person name="Burtx T."/>
            <person name="Weibe D."/>
            <person name="Tyler S."/>
            <person name="Olson A.B."/>
            <person name="Cnockaert M."/>
            <person name="Eguchi H."/>
            <person name="Kuwahara T."/>
            <person name="Nakayama-Imaohji H."/>
            <person name="Boudewijins M."/>
            <person name="Van Hoecke F."/>
            <person name="Bernier A.-M."/>
            <person name="Vandamme P."/>
        </authorList>
    </citation>
    <scope>NUCLEOTIDE SEQUENCE [LARGE SCALE GENOMIC DNA]</scope>
    <source>
        <strain evidence="6 7">NML 130210</strain>
    </source>
</reference>
<dbReference type="InterPro" id="IPR017813">
    <property type="entry name" value="Mycothiol_AcTrfase"/>
</dbReference>
<dbReference type="Pfam" id="PF00583">
    <property type="entry name" value="Acetyltransf_1"/>
    <property type="match status" value="1"/>
</dbReference>
<dbReference type="HAMAP" id="MF_01698">
    <property type="entry name" value="MshD"/>
    <property type="match status" value="1"/>
</dbReference>
<evidence type="ECO:0000313" key="6">
    <source>
        <dbReference type="EMBL" id="KQB83066.1"/>
    </source>
</evidence>
<comment type="catalytic activity">
    <reaction evidence="4">
        <text>1D-myo-inositol 2-(L-cysteinylamino)-2-deoxy-alpha-D-glucopyranoside + acetyl-CoA = mycothiol + CoA + H(+)</text>
        <dbReference type="Rhea" id="RHEA:26172"/>
        <dbReference type="ChEBI" id="CHEBI:15378"/>
        <dbReference type="ChEBI" id="CHEBI:16768"/>
        <dbReference type="ChEBI" id="CHEBI:57287"/>
        <dbReference type="ChEBI" id="CHEBI:57288"/>
        <dbReference type="ChEBI" id="CHEBI:58887"/>
        <dbReference type="EC" id="2.3.1.189"/>
    </reaction>
</comment>
<evidence type="ECO:0000256" key="2">
    <source>
        <dbReference type="ARBA" id="ARBA00022737"/>
    </source>
</evidence>
<dbReference type="GO" id="GO:0035447">
    <property type="term" value="F:mycothiol synthase activity"/>
    <property type="evidence" value="ECO:0007669"/>
    <property type="project" value="UniProtKB-UniRule"/>
</dbReference>
<organism evidence="6 7">
    <name type="scientific">Corynebacterium oculi</name>
    <dbReference type="NCBI Taxonomy" id="1544416"/>
    <lineage>
        <taxon>Bacteria</taxon>
        <taxon>Bacillati</taxon>
        <taxon>Actinomycetota</taxon>
        <taxon>Actinomycetes</taxon>
        <taxon>Mycobacteriales</taxon>
        <taxon>Corynebacteriaceae</taxon>
        <taxon>Corynebacterium</taxon>
    </lineage>
</organism>
<dbReference type="CDD" id="cd04301">
    <property type="entry name" value="NAT_SF"/>
    <property type="match status" value="2"/>
</dbReference>
<feature type="binding site" evidence="4">
    <location>
        <position position="225"/>
    </location>
    <ligand>
        <name>1D-myo-inositol 2-(L-cysteinylamino)-2-deoxy-alpha-D-glucopyranoside</name>
        <dbReference type="ChEBI" id="CHEBI:58887"/>
    </ligand>
</feature>
<keyword evidence="1 4" id="KW-0808">Transferase</keyword>
<evidence type="ECO:0000256" key="1">
    <source>
        <dbReference type="ARBA" id="ARBA00022679"/>
    </source>
</evidence>
<feature type="domain" description="N-acetyltransferase" evidence="5">
    <location>
        <begin position="1"/>
        <end position="145"/>
    </location>
</feature>
<dbReference type="InterPro" id="IPR050276">
    <property type="entry name" value="MshD_Acetyltransferase"/>
</dbReference>
<keyword evidence="2 4" id="KW-0677">Repeat</keyword>
<feature type="binding site" evidence="4">
    <location>
        <position position="215"/>
    </location>
    <ligand>
        <name>1D-myo-inositol 2-(L-cysteinylamino)-2-deoxy-alpha-D-glucopyranoside</name>
        <dbReference type="ChEBI" id="CHEBI:58887"/>
    </ligand>
</feature>
<feature type="binding site" evidence="4">
    <location>
        <begin position="229"/>
        <end position="231"/>
    </location>
    <ligand>
        <name>acetyl-CoA</name>
        <dbReference type="ChEBI" id="CHEBI:57288"/>
        <label>2</label>
    </ligand>
</feature>
<feature type="binding site" evidence="4">
    <location>
        <begin position="79"/>
        <end position="84"/>
    </location>
    <ligand>
        <name>acetyl-CoA</name>
        <dbReference type="ChEBI" id="CHEBI:57288"/>
        <label>1</label>
    </ligand>
</feature>
<dbReference type="EMBL" id="LKST01000004">
    <property type="protein sequence ID" value="KQB83066.1"/>
    <property type="molecule type" value="Genomic_DNA"/>
</dbReference>
<evidence type="ECO:0000256" key="4">
    <source>
        <dbReference type="HAMAP-Rule" id="MF_01698"/>
    </source>
</evidence>
<dbReference type="InterPro" id="IPR016181">
    <property type="entry name" value="Acyl_CoA_acyltransferase"/>
</dbReference>
<evidence type="ECO:0000259" key="5">
    <source>
        <dbReference type="PROSITE" id="PS51186"/>
    </source>
</evidence>
<dbReference type="GO" id="GO:0010125">
    <property type="term" value="P:mycothiol biosynthetic process"/>
    <property type="evidence" value="ECO:0007669"/>
    <property type="project" value="UniProtKB-UniRule"/>
</dbReference>
<dbReference type="STRING" id="1544416.Cocul_02038"/>
<accession>A0A0N8VZ69</accession>
<dbReference type="PANTHER" id="PTHR43617:SF31">
    <property type="entry name" value="MYCOTHIOL ACETYLTRANSFERASE"/>
    <property type="match status" value="1"/>
</dbReference>
<dbReference type="SUPFAM" id="SSF55729">
    <property type="entry name" value="Acyl-CoA N-acyltransferases (Nat)"/>
    <property type="match status" value="2"/>
</dbReference>
<feature type="domain" description="N-acetyltransferase" evidence="5">
    <location>
        <begin position="145"/>
        <end position="293"/>
    </location>
</feature>
<dbReference type="RefSeq" id="WP_055123119.1">
    <property type="nucleotide sequence ID" value="NZ_LKST01000004.1"/>
</dbReference>
<dbReference type="Gene3D" id="3.40.630.30">
    <property type="match status" value="1"/>
</dbReference>
<gene>
    <name evidence="6" type="primary">mshD_2</name>
    <name evidence="4" type="synonym">mshD</name>
    <name evidence="6" type="ORF">Cocul_02038</name>
</gene>
<dbReference type="PATRIC" id="fig|1544416.3.peg.2033"/>
<dbReference type="Proteomes" id="UP000050517">
    <property type="component" value="Unassembled WGS sequence"/>
</dbReference>
<comment type="function">
    <text evidence="4">Catalyzes the transfer of acetyl from acetyl-CoA to desacetylmycothiol (Cys-GlcN-Ins) to form mycothiol.</text>
</comment>
<sequence>MDIRLLSLPGTPQARAAHALLDRARRADGIAPFSEQFVLGLDDPRLGHRHAVATQDGEVVGLLALGEEGELVVDPAHRRRGVATRLIDALPPAPLWAHGDLEGARGLAEARDMRATRRLQVLGIEGEALERAAQAPKIPEGYALSDLEDLSARWGRDRVLERWLRANNEAFDWHPEQGGWDWERLERAMEVSWFDPRGVVFLTHGEELAGFHWTKWHGGEEALGEVYVVGLAAGYRGRHLGDPLLRAGLFRLAQRGARRVILYVESDNRAALKVYHRWGFEVVEEHVVYTQGS</sequence>
<feature type="binding site" evidence="4">
    <location>
        <position position="35"/>
    </location>
    <ligand>
        <name>1D-myo-inositol 2-(L-cysteinylamino)-2-deoxy-alpha-D-glucopyranoside</name>
        <dbReference type="ChEBI" id="CHEBI:58887"/>
    </ligand>
</feature>
<evidence type="ECO:0000313" key="7">
    <source>
        <dbReference type="Proteomes" id="UP000050517"/>
    </source>
</evidence>
<protein>
    <recommendedName>
        <fullName evidence="4">Mycothiol acetyltransferase</fullName>
        <shortName evidence="4">MSH acetyltransferase</shortName>
        <ecNumber evidence="4">2.3.1.189</ecNumber>
    </recommendedName>
    <alternativeName>
        <fullName evidence="4">Mycothiol synthase</fullName>
    </alternativeName>
</protein>
<keyword evidence="3 4" id="KW-0012">Acyltransferase</keyword>
<feature type="binding site" evidence="4">
    <location>
        <position position="263"/>
    </location>
    <ligand>
        <name>1D-myo-inositol 2-(L-cysteinylamino)-2-deoxy-alpha-D-glucopyranoside</name>
        <dbReference type="ChEBI" id="CHEBI:58887"/>
    </ligand>
</feature>
<evidence type="ECO:0000256" key="3">
    <source>
        <dbReference type="ARBA" id="ARBA00023315"/>
    </source>
</evidence>
<keyword evidence="7" id="KW-1185">Reference proteome</keyword>